<dbReference type="InterPro" id="IPR044974">
    <property type="entry name" value="Disease_R_plants"/>
</dbReference>
<feature type="non-terminal residue" evidence="15">
    <location>
        <position position="1166"/>
    </location>
</feature>
<evidence type="ECO:0000256" key="12">
    <source>
        <dbReference type="PROSITE-ProRule" id="PRU10141"/>
    </source>
</evidence>
<evidence type="ECO:0000256" key="11">
    <source>
        <dbReference type="ARBA" id="ARBA00023054"/>
    </source>
</evidence>
<dbReference type="GO" id="GO:0005524">
    <property type="term" value="F:ATP binding"/>
    <property type="evidence" value="ECO:0007669"/>
    <property type="project" value="UniProtKB-UniRule"/>
</dbReference>
<dbReference type="Gene3D" id="1.10.10.10">
    <property type="entry name" value="Winged helix-like DNA-binding domain superfamily/Winged helix DNA-binding domain"/>
    <property type="match status" value="1"/>
</dbReference>
<dbReference type="PROSITE" id="PS00107">
    <property type="entry name" value="PROTEIN_KINASE_ATP"/>
    <property type="match status" value="1"/>
</dbReference>
<evidence type="ECO:0000259" key="14">
    <source>
        <dbReference type="PROSITE" id="PS50011"/>
    </source>
</evidence>
<evidence type="ECO:0000256" key="8">
    <source>
        <dbReference type="ARBA" id="ARBA00022777"/>
    </source>
</evidence>
<keyword evidence="11" id="KW-0175">Coiled coil</keyword>
<evidence type="ECO:0000313" key="15">
    <source>
        <dbReference type="EMBL" id="WVZ49255.1"/>
    </source>
</evidence>
<dbReference type="Pfam" id="PF07714">
    <property type="entry name" value="PK_Tyr_Ser-Thr"/>
    <property type="match status" value="1"/>
</dbReference>
<dbReference type="EC" id="2.7.11.1" evidence="3"/>
<dbReference type="GO" id="GO:0004713">
    <property type="term" value="F:protein tyrosine kinase activity"/>
    <property type="evidence" value="ECO:0007669"/>
    <property type="project" value="InterPro"/>
</dbReference>
<dbReference type="Pfam" id="PF00931">
    <property type="entry name" value="NB-ARC"/>
    <property type="match status" value="1"/>
</dbReference>
<dbReference type="PROSITE" id="PS50011">
    <property type="entry name" value="PROTEIN_KINASE_DOM"/>
    <property type="match status" value="1"/>
</dbReference>
<evidence type="ECO:0000256" key="4">
    <source>
        <dbReference type="ARBA" id="ARBA00022614"/>
    </source>
</evidence>
<dbReference type="GO" id="GO:0009626">
    <property type="term" value="P:plant-type hypersensitive response"/>
    <property type="evidence" value="ECO:0007669"/>
    <property type="project" value="UniProtKB-ARBA"/>
</dbReference>
<evidence type="ECO:0000256" key="1">
    <source>
        <dbReference type="ARBA" id="ARBA00008171"/>
    </source>
</evidence>
<dbReference type="SUPFAM" id="SSF52058">
    <property type="entry name" value="L domain-like"/>
    <property type="match status" value="1"/>
</dbReference>
<dbReference type="Pfam" id="PF23598">
    <property type="entry name" value="LRR_14"/>
    <property type="match status" value="1"/>
</dbReference>
<dbReference type="PANTHER" id="PTHR23155:SF1094">
    <property type="entry name" value="OS11G0686400 PROTEIN"/>
    <property type="match status" value="1"/>
</dbReference>
<dbReference type="FunFam" id="1.10.10.10:FF:000322">
    <property type="entry name" value="Probable disease resistance protein At1g63360"/>
    <property type="match status" value="1"/>
</dbReference>
<feature type="region of interest" description="Disordered" evidence="13">
    <location>
        <begin position="1126"/>
        <end position="1166"/>
    </location>
</feature>
<keyword evidence="10 12" id="KW-0067">ATP-binding</keyword>
<dbReference type="InterPro" id="IPR055414">
    <property type="entry name" value="LRR_R13L4/SHOC2-like"/>
</dbReference>
<reference evidence="15 16" key="1">
    <citation type="submission" date="2024-02" db="EMBL/GenBank/DDBJ databases">
        <title>High-quality chromosome-scale genome assembly of Pensacola bahiagrass (Paspalum notatum Flugge var. saurae).</title>
        <authorList>
            <person name="Vega J.M."/>
            <person name="Podio M."/>
            <person name="Orjuela J."/>
            <person name="Siena L.A."/>
            <person name="Pessino S.C."/>
            <person name="Combes M.C."/>
            <person name="Mariac C."/>
            <person name="Albertini E."/>
            <person name="Pupilli F."/>
            <person name="Ortiz J.P.A."/>
            <person name="Leblanc O."/>
        </authorList>
    </citation>
    <scope>NUCLEOTIDE SEQUENCE [LARGE SCALE GENOMIC DNA]</scope>
    <source>
        <strain evidence="15">R1</strain>
        <tissue evidence="15">Leaf</tissue>
    </source>
</reference>
<evidence type="ECO:0000256" key="10">
    <source>
        <dbReference type="ARBA" id="ARBA00022840"/>
    </source>
</evidence>
<accession>A0AAQ3PE52</accession>
<dbReference type="PANTHER" id="PTHR23155">
    <property type="entry name" value="DISEASE RESISTANCE PROTEIN RP"/>
    <property type="match status" value="1"/>
</dbReference>
<dbReference type="InterPro" id="IPR036388">
    <property type="entry name" value="WH-like_DNA-bd_sf"/>
</dbReference>
<evidence type="ECO:0000256" key="3">
    <source>
        <dbReference type="ARBA" id="ARBA00012513"/>
    </source>
</evidence>
<dbReference type="Gene3D" id="1.20.5.4130">
    <property type="match status" value="1"/>
</dbReference>
<proteinExistence type="inferred from homology"/>
<dbReference type="Gene3D" id="3.30.200.20">
    <property type="entry name" value="Phosphorylase Kinase, domain 1"/>
    <property type="match status" value="1"/>
</dbReference>
<evidence type="ECO:0000256" key="5">
    <source>
        <dbReference type="ARBA" id="ARBA00022679"/>
    </source>
</evidence>
<dbReference type="PRINTS" id="PR00364">
    <property type="entry name" value="DISEASERSIST"/>
</dbReference>
<evidence type="ECO:0000256" key="6">
    <source>
        <dbReference type="ARBA" id="ARBA00022737"/>
    </source>
</evidence>
<evidence type="ECO:0000256" key="2">
    <source>
        <dbReference type="ARBA" id="ARBA00008894"/>
    </source>
</evidence>
<keyword evidence="4" id="KW-0433">Leucine-rich repeat</keyword>
<keyword evidence="6" id="KW-0677">Repeat</keyword>
<dbReference type="InterPro" id="IPR001245">
    <property type="entry name" value="Ser-Thr/Tyr_kinase_cat_dom"/>
</dbReference>
<gene>
    <name evidence="15" type="ORF">U9M48_000629</name>
</gene>
<dbReference type="GO" id="GO:0043531">
    <property type="term" value="F:ADP binding"/>
    <property type="evidence" value="ECO:0007669"/>
    <property type="project" value="InterPro"/>
</dbReference>
<dbReference type="GO" id="GO:0042742">
    <property type="term" value="P:defense response to bacterium"/>
    <property type="evidence" value="ECO:0007669"/>
    <property type="project" value="UniProtKB-ARBA"/>
</dbReference>
<dbReference type="InterPro" id="IPR058922">
    <property type="entry name" value="WHD_DRP"/>
</dbReference>
<dbReference type="InterPro" id="IPR000719">
    <property type="entry name" value="Prot_kinase_dom"/>
</dbReference>
<feature type="binding site" evidence="12">
    <location>
        <position position="1067"/>
    </location>
    <ligand>
        <name>ATP</name>
        <dbReference type="ChEBI" id="CHEBI:30616"/>
    </ligand>
</feature>
<keyword evidence="16" id="KW-1185">Reference proteome</keyword>
<dbReference type="SUPFAM" id="SSF52540">
    <property type="entry name" value="P-loop containing nucleoside triphosphate hydrolases"/>
    <property type="match status" value="1"/>
</dbReference>
<dbReference type="SMART" id="SM00219">
    <property type="entry name" value="TyrKc"/>
    <property type="match status" value="1"/>
</dbReference>
<dbReference type="InterPro" id="IPR041118">
    <property type="entry name" value="Rx_N"/>
</dbReference>
<comment type="similarity">
    <text evidence="1">Belongs to the protein kinase superfamily. TKL Ser/Thr protein kinase family. ROCO subfamily.</text>
</comment>
<evidence type="ECO:0000256" key="9">
    <source>
        <dbReference type="ARBA" id="ARBA00022821"/>
    </source>
</evidence>
<comment type="similarity">
    <text evidence="2">Belongs to the disease resistance NB-LRR family.</text>
</comment>
<evidence type="ECO:0000256" key="7">
    <source>
        <dbReference type="ARBA" id="ARBA00022741"/>
    </source>
</evidence>
<dbReference type="Gene3D" id="3.40.50.300">
    <property type="entry name" value="P-loop containing nucleotide triphosphate hydrolases"/>
    <property type="match status" value="1"/>
</dbReference>
<dbReference type="InterPro" id="IPR002182">
    <property type="entry name" value="NB-ARC"/>
</dbReference>
<dbReference type="InterPro" id="IPR027417">
    <property type="entry name" value="P-loop_NTPase"/>
</dbReference>
<keyword evidence="7 12" id="KW-0547">Nucleotide-binding</keyword>
<name>A0AAQ3PE52_PASNO</name>
<dbReference type="Pfam" id="PF23559">
    <property type="entry name" value="WHD_DRP"/>
    <property type="match status" value="1"/>
</dbReference>
<dbReference type="GO" id="GO:0002758">
    <property type="term" value="P:innate immune response-activating signaling pathway"/>
    <property type="evidence" value="ECO:0007669"/>
    <property type="project" value="UniProtKB-ARBA"/>
</dbReference>
<dbReference type="Proteomes" id="UP001341281">
    <property type="component" value="Chromosome 01"/>
</dbReference>
<dbReference type="FunFam" id="3.30.200.20:FF:000228">
    <property type="entry name" value="Serine/threonine-protein kinase BIK1"/>
    <property type="match status" value="1"/>
</dbReference>
<keyword evidence="9" id="KW-0611">Plant defense</keyword>
<dbReference type="SUPFAM" id="SSF56112">
    <property type="entry name" value="Protein kinase-like (PK-like)"/>
    <property type="match status" value="1"/>
</dbReference>
<keyword evidence="5" id="KW-0808">Transferase</keyword>
<sequence length="1166" mass="130995">MEVPVSVSLGVLLSLPAKLERLLSPYADHGLRKGERNKISLLKDQLQELIDKYLMEPSEVDAPAASTARCWVKEVRELSYDIDDFLDELIHRLHGAAASAGNQKNIQGKVARLREGLTRSRWVADETSRFRACLEEAIQRHKRYNLDNLLRLSRPNRIDSDEPPTPPLYGVKAAPARLVGMDSSMKKLEEWLTGDAEQRLRMVSIVGFGGIGKTTLAKELYCKLGWQFECRAFARSSHKPDMKNLLTSILIQVRRHQMPNDLELANLTDAFRTYLQDKNRVLTTTEIDILAQRCCGHSSMHIFEMQPLCDKRSSELFFSKFLVNQSENSEEFSKILSKIIRKCGGFPLATIATASILAKQQDMIQHCNYISRSLGSDLRKNPTIEGMKQVLSLCYDNLPDCLKACMLYLSIYKEGHIFQKDDLVKQWITEGFICAKQGKHMEEIAGSYFDELVNGGMIEPVDINNSGEVLSCTVHYMVLTIIRYKSIEENFVTAIVRCQTNARLADKVRRLALHFGDVDGAELPSKLRLSQVRSLVFSGFLKALPSIVEFRLLRVLILYLWGDRDNMNLDLTAFCKFFRLRNLIISCNVTLNLQMQLQGLEYLETLKIDSRVCEVPQDIILLPRLLHLSLPGDISLPNNIGRLVSLLTIRCFDLTSNSADVVQSLGKLNNIQDLHLTCSTIPCHRLDENLRCLASVLSKLTHLRTLKLSPGVSNANTTGVASASSSTILFDYLSTISSPPALLEKLDFSQRICLFFRLPGWLLEVGKLTVLKIAVRELWQNDIDILNRLNDLSALSLYVRTAPAERIVFHKEGFRVVNYFKFICPAPCLSFKKEPMANVRRLKLGFSANALEQCSLVDAGLENLTSLEVFTANVEDAGYDESVRKAVQTALDAILSQCGSHPIINVQLVMTFCGGKEMSIVAQTKLGQTLEKTKGQLEEQYIIEETGSTENYIIRGESSRIPLSLESSSYTKNPGISASRTRSFATIGTLSALSNRNIDDDCPEGQILEISNLKIYTSAELKCATRNFSPELVLGEGGFGRVHKGWVDRNTLNPSKNTTGMVIAVKKLNRESMTGIEWQSEINFLGRISHPNVVKLLGYCMEDNELILVYEFMAKGSLENHLFRTHNPSRRLPLPQQRYPIPPSSRDASNGGAATRGRAREKLRRV</sequence>
<evidence type="ECO:0000256" key="13">
    <source>
        <dbReference type="SAM" id="MobiDB-lite"/>
    </source>
</evidence>
<feature type="compositionally biased region" description="Basic residues" evidence="13">
    <location>
        <begin position="1157"/>
        <end position="1166"/>
    </location>
</feature>
<protein>
    <recommendedName>
        <fullName evidence="3">non-specific serine/threonine protein kinase</fullName>
        <ecNumber evidence="3">2.7.11.1</ecNumber>
    </recommendedName>
</protein>
<dbReference type="AlphaFoldDB" id="A0AAQ3PE52"/>
<dbReference type="EMBL" id="CP144745">
    <property type="protein sequence ID" value="WVZ49255.1"/>
    <property type="molecule type" value="Genomic_DNA"/>
</dbReference>
<dbReference type="InterPro" id="IPR011009">
    <property type="entry name" value="Kinase-like_dom_sf"/>
</dbReference>
<dbReference type="InterPro" id="IPR020635">
    <property type="entry name" value="Tyr_kinase_cat_dom"/>
</dbReference>
<dbReference type="Pfam" id="PF18052">
    <property type="entry name" value="Rx_N"/>
    <property type="match status" value="1"/>
</dbReference>
<organism evidence="15 16">
    <name type="scientific">Paspalum notatum var. saurae</name>
    <dbReference type="NCBI Taxonomy" id="547442"/>
    <lineage>
        <taxon>Eukaryota</taxon>
        <taxon>Viridiplantae</taxon>
        <taxon>Streptophyta</taxon>
        <taxon>Embryophyta</taxon>
        <taxon>Tracheophyta</taxon>
        <taxon>Spermatophyta</taxon>
        <taxon>Magnoliopsida</taxon>
        <taxon>Liliopsida</taxon>
        <taxon>Poales</taxon>
        <taxon>Poaceae</taxon>
        <taxon>PACMAD clade</taxon>
        <taxon>Panicoideae</taxon>
        <taxon>Andropogonodae</taxon>
        <taxon>Paspaleae</taxon>
        <taxon>Paspalinae</taxon>
        <taxon>Paspalum</taxon>
    </lineage>
</organism>
<keyword evidence="8" id="KW-0418">Kinase</keyword>
<dbReference type="InterPro" id="IPR017441">
    <property type="entry name" value="Protein_kinase_ATP_BS"/>
</dbReference>
<dbReference type="GO" id="GO:0004674">
    <property type="term" value="F:protein serine/threonine kinase activity"/>
    <property type="evidence" value="ECO:0007669"/>
    <property type="project" value="UniProtKB-EC"/>
</dbReference>
<feature type="domain" description="Protein kinase" evidence="14">
    <location>
        <begin position="1028"/>
        <end position="1166"/>
    </location>
</feature>
<evidence type="ECO:0000313" key="16">
    <source>
        <dbReference type="Proteomes" id="UP001341281"/>
    </source>
</evidence>